<evidence type="ECO:0000256" key="1">
    <source>
        <dbReference type="SAM" id="MobiDB-lite"/>
    </source>
</evidence>
<reference evidence="2" key="2">
    <citation type="submission" date="2023-06" db="EMBL/GenBank/DDBJ databases">
        <authorList>
            <consortium name="Lawrence Berkeley National Laboratory"/>
            <person name="Haridas S."/>
            <person name="Hensen N."/>
            <person name="Bonometti L."/>
            <person name="Westerberg I."/>
            <person name="Brannstrom I.O."/>
            <person name="Guillou S."/>
            <person name="Cros-Aarteil S."/>
            <person name="Calhoun S."/>
            <person name="Kuo A."/>
            <person name="Mondo S."/>
            <person name="Pangilinan J."/>
            <person name="Riley R."/>
            <person name="Labutti K."/>
            <person name="Andreopoulos B."/>
            <person name="Lipzen A."/>
            <person name="Chen C."/>
            <person name="Yanf M."/>
            <person name="Daum C."/>
            <person name="Ng V."/>
            <person name="Clum A."/>
            <person name="Steindorff A."/>
            <person name="Ohm R."/>
            <person name="Martin F."/>
            <person name="Silar P."/>
            <person name="Natvig D."/>
            <person name="Lalanne C."/>
            <person name="Gautier V."/>
            <person name="Ament-Velasquez S.L."/>
            <person name="Kruys A."/>
            <person name="Hutchinson M.I."/>
            <person name="Powell A.J."/>
            <person name="Barry K."/>
            <person name="Miller A.N."/>
            <person name="Grigoriev I.V."/>
            <person name="Debuchy R."/>
            <person name="Gladieux P."/>
            <person name="Thoren M.H."/>
            <person name="Johannesson H."/>
        </authorList>
    </citation>
    <scope>NUCLEOTIDE SEQUENCE</scope>
    <source>
        <strain evidence="2">CBS 958.72</strain>
    </source>
</reference>
<gene>
    <name evidence="2" type="ORF">B0T24DRAFT_603292</name>
</gene>
<keyword evidence="3" id="KW-1185">Reference proteome</keyword>
<accession>A0AAE0NK37</accession>
<proteinExistence type="predicted"/>
<dbReference type="Proteomes" id="UP001287356">
    <property type="component" value="Unassembled WGS sequence"/>
</dbReference>
<evidence type="ECO:0008006" key="4">
    <source>
        <dbReference type="Google" id="ProtNLM"/>
    </source>
</evidence>
<dbReference type="SUPFAM" id="SSF55729">
    <property type="entry name" value="Acyl-CoA N-acyltransferases (Nat)"/>
    <property type="match status" value="1"/>
</dbReference>
<dbReference type="Gene3D" id="3.40.630.30">
    <property type="match status" value="1"/>
</dbReference>
<dbReference type="InterPro" id="IPR016181">
    <property type="entry name" value="Acyl_CoA_acyltransferase"/>
</dbReference>
<dbReference type="PANTHER" id="PTHR20958">
    <property type="entry name" value="GLYCINE N-ACYLTRANSFERASE-LIKE PROTEIN"/>
    <property type="match status" value="1"/>
</dbReference>
<evidence type="ECO:0000313" key="2">
    <source>
        <dbReference type="EMBL" id="KAK3383013.1"/>
    </source>
</evidence>
<comment type="caution">
    <text evidence="2">The sequence shown here is derived from an EMBL/GenBank/DDBJ whole genome shotgun (WGS) entry which is preliminary data.</text>
</comment>
<dbReference type="InterPro" id="IPR053225">
    <property type="entry name" value="Acyl-CoA_N-acyltransferase"/>
</dbReference>
<sequence length="374" mass="39897">MAPRIIIQEHPPTTTAAEGEVSAAADANRSLQDRLRQHIPHSLALLRRLQFAGKFAGTSPATARVLQAYYSSTSPEDSSSEGPFAAAYVDLSRGPETECWLYSSLEDSCASAAHTTDDERTRLTTSCAAADGDAAAAMDLVVALLRRVRRLEAEQWDQGLLASRGGGSGARGHSRGGVVVGALNEAVRARLGERGVLMGSTIAVPRGMDWDWCAKWLFRLDALPGGDGDLLASVGGGAGGEMEKMRWDTARREDLDVILSRTIIPYSPATLLTLPNTVVRLDDGTPIAWAFLGLDGTTKTLHVEEPYRRRGLAKAVAVNLMRAHLQDYGDDGWGGADVSVANLKSQAVCKSIGGTLGWVLSWVFIDLSSVGDPL</sequence>
<dbReference type="AlphaFoldDB" id="A0AAE0NK37"/>
<name>A0AAE0NK37_9PEZI</name>
<protein>
    <recommendedName>
        <fullName evidence="4">FR47-like domain-containing protein</fullName>
    </recommendedName>
</protein>
<organism evidence="2 3">
    <name type="scientific">Lasiosphaeria ovina</name>
    <dbReference type="NCBI Taxonomy" id="92902"/>
    <lineage>
        <taxon>Eukaryota</taxon>
        <taxon>Fungi</taxon>
        <taxon>Dikarya</taxon>
        <taxon>Ascomycota</taxon>
        <taxon>Pezizomycotina</taxon>
        <taxon>Sordariomycetes</taxon>
        <taxon>Sordariomycetidae</taxon>
        <taxon>Sordariales</taxon>
        <taxon>Lasiosphaeriaceae</taxon>
        <taxon>Lasiosphaeria</taxon>
    </lineage>
</organism>
<feature type="region of interest" description="Disordered" evidence="1">
    <location>
        <begin position="1"/>
        <end position="20"/>
    </location>
</feature>
<evidence type="ECO:0000313" key="3">
    <source>
        <dbReference type="Proteomes" id="UP001287356"/>
    </source>
</evidence>
<reference evidence="2" key="1">
    <citation type="journal article" date="2023" name="Mol. Phylogenet. Evol.">
        <title>Genome-scale phylogeny and comparative genomics of the fungal order Sordariales.</title>
        <authorList>
            <person name="Hensen N."/>
            <person name="Bonometti L."/>
            <person name="Westerberg I."/>
            <person name="Brannstrom I.O."/>
            <person name="Guillou S."/>
            <person name="Cros-Aarteil S."/>
            <person name="Calhoun S."/>
            <person name="Haridas S."/>
            <person name="Kuo A."/>
            <person name="Mondo S."/>
            <person name="Pangilinan J."/>
            <person name="Riley R."/>
            <person name="LaButti K."/>
            <person name="Andreopoulos B."/>
            <person name="Lipzen A."/>
            <person name="Chen C."/>
            <person name="Yan M."/>
            <person name="Daum C."/>
            <person name="Ng V."/>
            <person name="Clum A."/>
            <person name="Steindorff A."/>
            <person name="Ohm R.A."/>
            <person name="Martin F."/>
            <person name="Silar P."/>
            <person name="Natvig D.O."/>
            <person name="Lalanne C."/>
            <person name="Gautier V."/>
            <person name="Ament-Velasquez S.L."/>
            <person name="Kruys A."/>
            <person name="Hutchinson M.I."/>
            <person name="Powell A.J."/>
            <person name="Barry K."/>
            <person name="Miller A.N."/>
            <person name="Grigoriev I.V."/>
            <person name="Debuchy R."/>
            <person name="Gladieux P."/>
            <person name="Hiltunen Thoren M."/>
            <person name="Johannesson H."/>
        </authorList>
    </citation>
    <scope>NUCLEOTIDE SEQUENCE</scope>
    <source>
        <strain evidence="2">CBS 958.72</strain>
    </source>
</reference>
<dbReference type="EMBL" id="JAULSN010000001">
    <property type="protein sequence ID" value="KAK3383013.1"/>
    <property type="molecule type" value="Genomic_DNA"/>
</dbReference>
<dbReference type="PANTHER" id="PTHR20958:SF6">
    <property type="entry name" value="GLYCINE N-ACYLTRANSFERASE-LIKE PROTEIN"/>
    <property type="match status" value="1"/>
</dbReference>